<dbReference type="GeneID" id="100905309"/>
<dbReference type="InterPro" id="IPR000560">
    <property type="entry name" value="His_Pase_clade-2"/>
</dbReference>
<evidence type="ECO:0000313" key="18">
    <source>
        <dbReference type="RefSeq" id="XP_003737752.1"/>
    </source>
</evidence>
<comment type="subcellular location">
    <subcellularLocation>
        <location evidence="1">Cell membrane</location>
    </subcellularLocation>
</comment>
<keyword evidence="6" id="KW-1003">Cell membrane</keyword>
<dbReference type="GO" id="GO:0003993">
    <property type="term" value="F:acid phosphatase activity"/>
    <property type="evidence" value="ECO:0007669"/>
    <property type="project" value="TreeGrafter"/>
</dbReference>
<evidence type="ECO:0000256" key="11">
    <source>
        <dbReference type="ARBA" id="ARBA00031642"/>
    </source>
</evidence>
<evidence type="ECO:0000256" key="4">
    <source>
        <dbReference type="ARBA" id="ARBA00013040"/>
    </source>
</evidence>
<evidence type="ECO:0000256" key="9">
    <source>
        <dbReference type="ARBA" id="ARBA00023136"/>
    </source>
</evidence>
<dbReference type="CDD" id="cd07061">
    <property type="entry name" value="HP_HAP_like"/>
    <property type="match status" value="1"/>
</dbReference>
<evidence type="ECO:0000256" key="12">
    <source>
        <dbReference type="ARBA" id="ARBA00043668"/>
    </source>
</evidence>
<evidence type="ECO:0000256" key="7">
    <source>
        <dbReference type="ARBA" id="ARBA00022729"/>
    </source>
</evidence>
<evidence type="ECO:0000256" key="16">
    <source>
        <dbReference type="PIRSR" id="PIRSR000894-2"/>
    </source>
</evidence>
<evidence type="ECO:0000256" key="8">
    <source>
        <dbReference type="ARBA" id="ARBA00022801"/>
    </source>
</evidence>
<dbReference type="Gene3D" id="3.40.50.1240">
    <property type="entry name" value="Phosphoglycerate mutase-like"/>
    <property type="match status" value="1"/>
</dbReference>
<dbReference type="SUPFAM" id="SSF53254">
    <property type="entry name" value="Phosphoglycerate mutase-like"/>
    <property type="match status" value="1"/>
</dbReference>
<comment type="catalytic activity">
    <reaction evidence="13">
        <text>1D-myo-inositol 1,2,4,5,6-pentakisphosphate + H2O = 1D-myo-inositol 1,2,5,6-tetrakisphosphate + phosphate</text>
        <dbReference type="Rhea" id="RHEA:77115"/>
        <dbReference type="ChEBI" id="CHEBI:15377"/>
        <dbReference type="ChEBI" id="CHEBI:43474"/>
        <dbReference type="ChEBI" id="CHEBI:57798"/>
        <dbReference type="ChEBI" id="CHEBI:195535"/>
        <dbReference type="EC" id="3.1.3.62"/>
    </reaction>
    <physiologicalReaction direction="left-to-right" evidence="13">
        <dbReference type="Rhea" id="RHEA:77116"/>
    </physiologicalReaction>
</comment>
<keyword evidence="9" id="KW-0472">Membrane</keyword>
<evidence type="ECO:0000256" key="15">
    <source>
        <dbReference type="ARBA" id="ARBA00043832"/>
    </source>
</evidence>
<proteinExistence type="inferred from homology"/>
<comment type="catalytic activity">
    <reaction evidence="14">
        <text>1D-myo-inositol hexakisphosphate + H2O = 1D-myo-inositol 1,2,4,5,6-pentakisphosphate + phosphate</text>
        <dbReference type="Rhea" id="RHEA:16989"/>
        <dbReference type="ChEBI" id="CHEBI:15377"/>
        <dbReference type="ChEBI" id="CHEBI:43474"/>
        <dbReference type="ChEBI" id="CHEBI:57798"/>
        <dbReference type="ChEBI" id="CHEBI:58130"/>
        <dbReference type="EC" id="3.1.3.62"/>
    </reaction>
    <physiologicalReaction direction="left-to-right" evidence="14">
        <dbReference type="Rhea" id="RHEA:16990"/>
    </physiologicalReaction>
</comment>
<dbReference type="RefSeq" id="XP_003737752.1">
    <property type="nucleotide sequence ID" value="XM_003737704.2"/>
</dbReference>
<feature type="disulfide bond" evidence="16">
    <location>
        <begin position="412"/>
        <end position="417"/>
    </location>
</feature>
<accession>A0AAJ6QMP1</accession>
<evidence type="ECO:0000313" key="17">
    <source>
        <dbReference type="Proteomes" id="UP000694867"/>
    </source>
</evidence>
<dbReference type="PANTHER" id="PTHR20963:SF8">
    <property type="entry name" value="MULTIPLE INOSITOL POLYPHOSPHATE PHOSPHATASE 1"/>
    <property type="match status" value="1"/>
</dbReference>
<gene>
    <name evidence="18" type="primary">LOC100905309</name>
</gene>
<dbReference type="AlphaFoldDB" id="A0AAJ6QMP1"/>
<reference evidence="18" key="1">
    <citation type="submission" date="2025-08" db="UniProtKB">
        <authorList>
            <consortium name="RefSeq"/>
        </authorList>
    </citation>
    <scope>IDENTIFICATION</scope>
</reference>
<protein>
    <recommendedName>
        <fullName evidence="5">Multiple inositol polyphosphate phosphatase 1</fullName>
        <ecNumber evidence="4">3.1.3.62</ecNumber>
        <ecNumber evidence="3">3.1.3.80</ecNumber>
    </recommendedName>
    <alternativeName>
        <fullName evidence="11">2,3-bisphosphoglycerate 3-phosphatase</fullName>
    </alternativeName>
</protein>
<comment type="catalytic activity">
    <reaction evidence="12">
        <text>1D-myo-inositol 1,2,5,6-tetrakisphosphate + H2O = 1D-myo-inositol 1,2,6-trisphosphate + phosphate</text>
        <dbReference type="Rhea" id="RHEA:77119"/>
        <dbReference type="ChEBI" id="CHEBI:15377"/>
        <dbReference type="ChEBI" id="CHEBI:43474"/>
        <dbReference type="ChEBI" id="CHEBI:195535"/>
        <dbReference type="ChEBI" id="CHEBI:195537"/>
        <dbReference type="EC" id="3.1.3.62"/>
    </reaction>
    <physiologicalReaction direction="left-to-right" evidence="12">
        <dbReference type="Rhea" id="RHEA:77120"/>
    </physiologicalReaction>
</comment>
<keyword evidence="10" id="KW-0325">Glycoprotein</keyword>
<dbReference type="InterPro" id="IPR029033">
    <property type="entry name" value="His_PPase_superfam"/>
</dbReference>
<evidence type="ECO:0000256" key="2">
    <source>
        <dbReference type="ARBA" id="ARBA00008422"/>
    </source>
</evidence>
<feature type="disulfide bond" evidence="16">
    <location>
        <begin position="65"/>
        <end position="390"/>
    </location>
</feature>
<feature type="disulfide bond" evidence="16">
    <location>
        <begin position="266"/>
        <end position="279"/>
    </location>
</feature>
<organism evidence="17 18">
    <name type="scientific">Galendromus occidentalis</name>
    <name type="common">western predatory mite</name>
    <dbReference type="NCBI Taxonomy" id="34638"/>
    <lineage>
        <taxon>Eukaryota</taxon>
        <taxon>Metazoa</taxon>
        <taxon>Ecdysozoa</taxon>
        <taxon>Arthropoda</taxon>
        <taxon>Chelicerata</taxon>
        <taxon>Arachnida</taxon>
        <taxon>Acari</taxon>
        <taxon>Parasitiformes</taxon>
        <taxon>Mesostigmata</taxon>
        <taxon>Gamasina</taxon>
        <taxon>Phytoseioidea</taxon>
        <taxon>Phytoseiidae</taxon>
        <taxon>Typhlodrominae</taxon>
        <taxon>Galendromus</taxon>
    </lineage>
</organism>
<sequence>MGATVLTQCVLQGICACLSYDASSEASCFGPIPSYRHFASRTDYGYAVEPHAAAAVVPLSVPDGCQPSLFFAFQRHTIRYPKVKNINESDELLPEIQRKLADKDNKGKLCESDIQSILNWTNPFTLGHDALITGSGRKVVREQVKRLRKRFPNVFKNRTSLENVVMDFSEKGNRSFETGEIFLREWFGDAIYEKEIAEIVNNQTNLLNNFKDSCDEMLAATGFIASTPQGEALKDSKPYKKFKRTIEKRLGFDLRKKQLKIIMTQCRFEMVSFNRSPWCALFSDEDFRILELLDDAESFDEDSYGTPRNQRVACPLAADMLDYIKQSAAANTTDIHPKVVLHFSHSGALKKLVTLFGIGREFDQDCSKRAWRLSSISPFNANFNAVYYKCLGEQKDKVAVLLNEKIMKLDGCGGDLCDATDFVALLESKAKNCDLKQICST</sequence>
<dbReference type="GO" id="GO:0034417">
    <property type="term" value="F:bisphosphoglycerate 3-phosphatase activity"/>
    <property type="evidence" value="ECO:0007669"/>
    <property type="project" value="UniProtKB-EC"/>
</dbReference>
<dbReference type="EC" id="3.1.3.80" evidence="3"/>
<comment type="similarity">
    <text evidence="2">Belongs to the histidine acid phosphatase family. MINPP1 subfamily.</text>
</comment>
<dbReference type="GO" id="GO:0052745">
    <property type="term" value="F:inositol phosphate phosphatase activity"/>
    <property type="evidence" value="ECO:0007669"/>
    <property type="project" value="TreeGrafter"/>
</dbReference>
<dbReference type="PANTHER" id="PTHR20963">
    <property type="entry name" value="MULTIPLE INOSITOL POLYPHOSPHATE PHOSPHATASE-RELATED"/>
    <property type="match status" value="1"/>
</dbReference>
<keyword evidence="16" id="KW-1015">Disulfide bond</keyword>
<dbReference type="InterPro" id="IPR016274">
    <property type="entry name" value="Histidine_acid_Pase_euk"/>
</dbReference>
<dbReference type="Pfam" id="PF00328">
    <property type="entry name" value="His_Phos_2"/>
    <property type="match status" value="1"/>
</dbReference>
<evidence type="ECO:0000256" key="14">
    <source>
        <dbReference type="ARBA" id="ARBA00043691"/>
    </source>
</evidence>
<evidence type="ECO:0000256" key="3">
    <source>
        <dbReference type="ARBA" id="ARBA00012976"/>
    </source>
</evidence>
<dbReference type="KEGG" id="goe:100905309"/>
<keyword evidence="17" id="KW-1185">Reference proteome</keyword>
<comment type="catalytic activity">
    <reaction evidence="15">
        <text>(2R)-2,3-bisphosphoglycerate + H2O = (2R)-2-phosphoglycerate + phosphate</text>
        <dbReference type="Rhea" id="RHEA:27381"/>
        <dbReference type="ChEBI" id="CHEBI:15377"/>
        <dbReference type="ChEBI" id="CHEBI:43474"/>
        <dbReference type="ChEBI" id="CHEBI:58248"/>
        <dbReference type="ChEBI" id="CHEBI:58289"/>
        <dbReference type="EC" id="3.1.3.80"/>
    </reaction>
    <physiologicalReaction direction="left-to-right" evidence="15">
        <dbReference type="Rhea" id="RHEA:27382"/>
    </physiologicalReaction>
</comment>
<evidence type="ECO:0000256" key="6">
    <source>
        <dbReference type="ARBA" id="ARBA00022475"/>
    </source>
</evidence>
<evidence type="ECO:0000256" key="5">
    <source>
        <dbReference type="ARBA" id="ARBA00018097"/>
    </source>
</evidence>
<evidence type="ECO:0000256" key="1">
    <source>
        <dbReference type="ARBA" id="ARBA00004236"/>
    </source>
</evidence>
<name>A0AAJ6QMP1_9ACAR</name>
<evidence type="ECO:0000256" key="10">
    <source>
        <dbReference type="ARBA" id="ARBA00023180"/>
    </source>
</evidence>
<dbReference type="GO" id="GO:0005886">
    <property type="term" value="C:plasma membrane"/>
    <property type="evidence" value="ECO:0007669"/>
    <property type="project" value="UniProtKB-SubCell"/>
</dbReference>
<dbReference type="EC" id="3.1.3.62" evidence="4"/>
<keyword evidence="8" id="KW-0378">Hydrolase</keyword>
<evidence type="ECO:0000256" key="13">
    <source>
        <dbReference type="ARBA" id="ARBA00043671"/>
    </source>
</evidence>
<dbReference type="Proteomes" id="UP000694867">
    <property type="component" value="Unplaced"/>
</dbReference>
<keyword evidence="7" id="KW-0732">Signal</keyword>
<dbReference type="PIRSF" id="PIRSF000894">
    <property type="entry name" value="Acid_phosphatase"/>
    <property type="match status" value="1"/>
</dbReference>